<dbReference type="EMBL" id="JAHXZI010000026">
    <property type="protein sequence ID" value="MBW6439268.1"/>
    <property type="molecule type" value="Genomic_DNA"/>
</dbReference>
<dbReference type="Pfam" id="PF13589">
    <property type="entry name" value="HATPase_c_3"/>
    <property type="match status" value="1"/>
</dbReference>
<evidence type="ECO:0000256" key="1">
    <source>
        <dbReference type="SAM" id="MobiDB-lite"/>
    </source>
</evidence>
<comment type="caution">
    <text evidence="3">The sequence shown here is derived from an EMBL/GenBank/DDBJ whole genome shotgun (WGS) entry which is preliminary data.</text>
</comment>
<reference evidence="3 4" key="1">
    <citation type="journal article" date="2013" name="Antonie Van Leeuwenhoek">
        <title>Actinoplanes hulinensis sp. nov., a novel actinomycete isolated from soybean root (Glycine max (L.) Merr).</title>
        <authorList>
            <person name="Shen Y."/>
            <person name="Liu C."/>
            <person name="Wang X."/>
            <person name="Zhao J."/>
            <person name="Jia F."/>
            <person name="Zhang Y."/>
            <person name="Wang L."/>
            <person name="Yang D."/>
            <person name="Xiang W."/>
        </authorList>
    </citation>
    <scope>NUCLEOTIDE SEQUENCE [LARGE SCALE GENOMIC DNA]</scope>
    <source>
        <strain evidence="3 4">NEAU-M9</strain>
    </source>
</reference>
<evidence type="ECO:0000313" key="3">
    <source>
        <dbReference type="EMBL" id="MBW6439268.1"/>
    </source>
</evidence>
<organism evidence="3 4">
    <name type="scientific">Actinoplanes hulinensis</name>
    <dbReference type="NCBI Taxonomy" id="1144547"/>
    <lineage>
        <taxon>Bacteria</taxon>
        <taxon>Bacillati</taxon>
        <taxon>Actinomycetota</taxon>
        <taxon>Actinomycetes</taxon>
        <taxon>Micromonosporales</taxon>
        <taxon>Micromonosporaceae</taxon>
        <taxon>Actinoplanes</taxon>
    </lineage>
</organism>
<keyword evidence="3" id="KW-0067">ATP-binding</keyword>
<dbReference type="SUPFAM" id="SSF55874">
    <property type="entry name" value="ATPase domain of HSP90 chaperone/DNA topoisomerase II/histidine kinase"/>
    <property type="match status" value="1"/>
</dbReference>
<evidence type="ECO:0000313" key="2">
    <source>
        <dbReference type="EMBL" id="MBW6439257.1"/>
    </source>
</evidence>
<keyword evidence="4" id="KW-1185">Reference proteome</keyword>
<dbReference type="Gene3D" id="3.30.565.10">
    <property type="entry name" value="Histidine kinase-like ATPase, C-terminal domain"/>
    <property type="match status" value="1"/>
</dbReference>
<proteinExistence type="predicted"/>
<dbReference type="EMBL" id="JAHXZI010000026">
    <property type="protein sequence ID" value="MBW6439257.1"/>
    <property type="molecule type" value="Genomic_DNA"/>
</dbReference>
<sequence>MSSIRVEDDVLERKILEPDPGLVKSLGTHHTIESAIADLIDNSIDASATRVLVRFDTDHGQPIGLRIVDDGRGMDGPQADEAMRLGRQREYSNQDQGHFGIGLKAASFSHADTLTLATRPASGKTHCRRLRRNDVQRDYGCDVIDPATVRDGLQAMLERIGGTTGTVVHWADTRFPQTSHAGLTHWLEETKTRLRLHLGLIYHRLLDSRRLRIDLDVFDIAQGRAGIPEPITPIDPFGHRATAIDSYPRTLTATIGRRSVDLTCHILPTKLSGPEFRLYGRDGAEFQGFYLYRSDRLLQAGGWNHVTASHKDRALARVVIDDFGAVADLIRLNPEKSGVLFTHEFQTAIAHAVHDHRGVQSTFTDYLTHAESVLTESRRRQHRRRPMAEPSKGLHEEVRRVIRAEVPLRVEEGPVEIRWNSMAPEKFFELDRAARVINLNKQYRTALTGGNTGLSDAPLVKTLMFLLTEDLFKGSVWGPRDKDLLEVWSAILAAAIRAESRYRDNGSR</sequence>
<dbReference type="RefSeq" id="WP_220148427.1">
    <property type="nucleotide sequence ID" value="NZ_JAHXZI010000026.1"/>
</dbReference>
<name>A0ABS7BEG8_9ACTN</name>
<feature type="region of interest" description="Disordered" evidence="1">
    <location>
        <begin position="374"/>
        <end position="393"/>
    </location>
</feature>
<gene>
    <name evidence="2" type="ORF">KZ829_36595</name>
    <name evidence="3" type="ORF">KZ829_36650</name>
</gene>
<dbReference type="InterPro" id="IPR036890">
    <property type="entry name" value="HATPase_C_sf"/>
</dbReference>
<reference evidence="3" key="2">
    <citation type="submission" date="2021-07" db="EMBL/GenBank/DDBJ databases">
        <authorList>
            <person name="Luo X."/>
        </authorList>
    </citation>
    <scope>NUCLEOTIDE SEQUENCE</scope>
    <source>
        <strain evidence="3">NEAU-M9</strain>
    </source>
</reference>
<accession>A0ABS7BEG8</accession>
<dbReference type="Proteomes" id="UP001519863">
    <property type="component" value="Unassembled WGS sequence"/>
</dbReference>
<dbReference type="GO" id="GO:0005524">
    <property type="term" value="F:ATP binding"/>
    <property type="evidence" value="ECO:0007669"/>
    <property type="project" value="UniProtKB-KW"/>
</dbReference>
<protein>
    <submittedName>
        <fullName evidence="3">ATP-binding protein</fullName>
    </submittedName>
</protein>
<keyword evidence="3" id="KW-0547">Nucleotide-binding</keyword>
<evidence type="ECO:0000313" key="4">
    <source>
        <dbReference type="Proteomes" id="UP001519863"/>
    </source>
</evidence>